<dbReference type="PROSITE" id="PS50011">
    <property type="entry name" value="PROTEIN_KINASE_DOM"/>
    <property type="match status" value="1"/>
</dbReference>
<evidence type="ECO:0000256" key="3">
    <source>
        <dbReference type="ARBA" id="ARBA00022679"/>
    </source>
</evidence>
<evidence type="ECO:0000256" key="2">
    <source>
        <dbReference type="ARBA" id="ARBA00012513"/>
    </source>
</evidence>
<evidence type="ECO:0000256" key="1">
    <source>
        <dbReference type="ARBA" id="ARBA00010886"/>
    </source>
</evidence>
<dbReference type="Gene3D" id="1.10.510.10">
    <property type="entry name" value="Transferase(Phosphotransferase) domain 1"/>
    <property type="match status" value="1"/>
</dbReference>
<dbReference type="InterPro" id="IPR050660">
    <property type="entry name" value="NEK_Ser/Thr_kinase"/>
</dbReference>
<protein>
    <recommendedName>
        <fullName evidence="2">non-specific serine/threonine protein kinase</fullName>
        <ecNumber evidence="2">2.7.11.1</ecNumber>
    </recommendedName>
</protein>
<keyword evidence="6 7" id="KW-0067">ATP-binding</keyword>
<dbReference type="CDD" id="cd14014">
    <property type="entry name" value="STKc_PknB_like"/>
    <property type="match status" value="1"/>
</dbReference>
<accession>A0A517Z147</accession>
<dbReference type="AlphaFoldDB" id="A0A517Z147"/>
<dbReference type="InterPro" id="IPR017441">
    <property type="entry name" value="Protein_kinase_ATP_BS"/>
</dbReference>
<dbReference type="PROSITE" id="PS00107">
    <property type="entry name" value="PROTEIN_KINASE_ATP"/>
    <property type="match status" value="1"/>
</dbReference>
<dbReference type="EC" id="2.7.11.1" evidence="2"/>
<feature type="domain" description="Protein kinase" evidence="8">
    <location>
        <begin position="15"/>
        <end position="281"/>
    </location>
</feature>
<evidence type="ECO:0000313" key="10">
    <source>
        <dbReference type="Proteomes" id="UP000320496"/>
    </source>
</evidence>
<dbReference type="InterPro" id="IPR008271">
    <property type="entry name" value="Ser/Thr_kinase_AS"/>
</dbReference>
<dbReference type="GO" id="GO:0005524">
    <property type="term" value="F:ATP binding"/>
    <property type="evidence" value="ECO:0007669"/>
    <property type="project" value="UniProtKB-UniRule"/>
</dbReference>
<evidence type="ECO:0000256" key="4">
    <source>
        <dbReference type="ARBA" id="ARBA00022741"/>
    </source>
</evidence>
<gene>
    <name evidence="9" type="primary">pknB_5</name>
    <name evidence="9" type="ORF">Mal4_04910</name>
</gene>
<dbReference type="SMART" id="SM00220">
    <property type="entry name" value="S_TKc"/>
    <property type="match status" value="1"/>
</dbReference>
<dbReference type="GO" id="GO:0004674">
    <property type="term" value="F:protein serine/threonine kinase activity"/>
    <property type="evidence" value="ECO:0007669"/>
    <property type="project" value="UniProtKB-EC"/>
</dbReference>
<dbReference type="Pfam" id="PF00069">
    <property type="entry name" value="Pkinase"/>
    <property type="match status" value="1"/>
</dbReference>
<evidence type="ECO:0000259" key="8">
    <source>
        <dbReference type="PROSITE" id="PS50011"/>
    </source>
</evidence>
<dbReference type="PANTHER" id="PTHR43671">
    <property type="entry name" value="SERINE/THREONINE-PROTEIN KINASE NEK"/>
    <property type="match status" value="1"/>
</dbReference>
<comment type="similarity">
    <text evidence="1">Belongs to the protein kinase superfamily. NEK Ser/Thr protein kinase family. NIMA subfamily.</text>
</comment>
<dbReference type="PANTHER" id="PTHR43671:SF13">
    <property type="entry name" value="SERINE_THREONINE-PROTEIN KINASE NEK2"/>
    <property type="match status" value="1"/>
</dbReference>
<feature type="binding site" evidence="7">
    <location>
        <position position="44"/>
    </location>
    <ligand>
        <name>ATP</name>
        <dbReference type="ChEBI" id="CHEBI:30616"/>
    </ligand>
</feature>
<keyword evidence="5 9" id="KW-0418">Kinase</keyword>
<organism evidence="9 10">
    <name type="scientific">Maioricimonas rarisocia</name>
    <dbReference type="NCBI Taxonomy" id="2528026"/>
    <lineage>
        <taxon>Bacteria</taxon>
        <taxon>Pseudomonadati</taxon>
        <taxon>Planctomycetota</taxon>
        <taxon>Planctomycetia</taxon>
        <taxon>Planctomycetales</taxon>
        <taxon>Planctomycetaceae</taxon>
        <taxon>Maioricimonas</taxon>
    </lineage>
</organism>
<dbReference type="Proteomes" id="UP000320496">
    <property type="component" value="Chromosome"/>
</dbReference>
<dbReference type="RefSeq" id="WP_197444025.1">
    <property type="nucleotide sequence ID" value="NZ_CP036275.1"/>
</dbReference>
<sequence>MNTDFTGHTIAGGRYEVRERLGSGSMGHILLAYDRNLGTTVVVKVPTLARLENPEFARRFAQESRFLVRLKHPQIVSILDVGEHENIPFFVMQYIGAGSLEDRARSGDGGVVRASTRSLREWLPGVAQALDFMHREGYIHRDVKPGNILFDEHGNAFLSDFGLSKVILAAEEGESSMTAAGAVVGTPNYVAPEIVLGRPYDGRADQYSLAITVYEVLTGSPPLEGPTASATMVNQTSKQARPLHEVRPDISPRLSSVVHKALSKQPENRYRSCAEFADAVLAAVDVTPTDTSRSSAHPGSTAVMPRKRLAVVATSKAANGRVGCPSCGKMLYLRPEHAGQRGKCVQCGGRLMIARDLQQISLLRPVEASESQIARGVPGLSGVGNSTSDDFDTILGQDVFGLRLARWQATSLAVLTLVGIVVAAVVLTRILHNPEGPSRADIAALASREGGSSGRSAPAAPARTVELTMLVPEKSFPAYRNAGTGFMQEGIGQSVRMNYEQVDARAAIDRIVANDEAFELWCADSPFALQELKTEWSLSAGGSSSEPPVTRSEVVAFSPMVCVLWSDRYWALRKKYPDIQLASLLDAMRDPSGWSAIVPTSDWGTVKIGAPPLDSDIGQNILLMLAMSLSDKADDLQKSDVTSTAFRKQLGDFERLAIPPGTAGDDPATALIERVMLRGPEYLDGAIVPESVALKYLDRLTQFDAVRLVYLSPRVDMVQQIHAVRQDDPSRRQAASVFVDTLLTPEFQRAWIYQGMRPGNPSVSLTDGVAGSPFAERMGVEIPESLMPSTVLPDAAVIEELLRVHAILDR</sequence>
<keyword evidence="3 9" id="KW-0808">Transferase</keyword>
<dbReference type="KEGG" id="mri:Mal4_04910"/>
<evidence type="ECO:0000256" key="5">
    <source>
        <dbReference type="ARBA" id="ARBA00022777"/>
    </source>
</evidence>
<dbReference type="SUPFAM" id="SSF56112">
    <property type="entry name" value="Protein kinase-like (PK-like)"/>
    <property type="match status" value="1"/>
</dbReference>
<dbReference type="Gene3D" id="3.30.200.20">
    <property type="entry name" value="Phosphorylase Kinase, domain 1"/>
    <property type="match status" value="1"/>
</dbReference>
<dbReference type="PROSITE" id="PS00108">
    <property type="entry name" value="PROTEIN_KINASE_ST"/>
    <property type="match status" value="1"/>
</dbReference>
<proteinExistence type="inferred from homology"/>
<reference evidence="9 10" key="1">
    <citation type="submission" date="2019-02" db="EMBL/GenBank/DDBJ databases">
        <title>Deep-cultivation of Planctomycetes and their phenomic and genomic characterization uncovers novel biology.</title>
        <authorList>
            <person name="Wiegand S."/>
            <person name="Jogler M."/>
            <person name="Boedeker C."/>
            <person name="Pinto D."/>
            <person name="Vollmers J."/>
            <person name="Rivas-Marin E."/>
            <person name="Kohn T."/>
            <person name="Peeters S.H."/>
            <person name="Heuer A."/>
            <person name="Rast P."/>
            <person name="Oberbeckmann S."/>
            <person name="Bunk B."/>
            <person name="Jeske O."/>
            <person name="Meyerdierks A."/>
            <person name="Storesund J.E."/>
            <person name="Kallscheuer N."/>
            <person name="Luecker S."/>
            <person name="Lage O.M."/>
            <person name="Pohl T."/>
            <person name="Merkel B.J."/>
            <person name="Hornburger P."/>
            <person name="Mueller R.-W."/>
            <person name="Bruemmer F."/>
            <person name="Labrenz M."/>
            <person name="Spormann A.M."/>
            <person name="Op den Camp H."/>
            <person name="Overmann J."/>
            <person name="Amann R."/>
            <person name="Jetten M.S.M."/>
            <person name="Mascher T."/>
            <person name="Medema M.H."/>
            <person name="Devos D.P."/>
            <person name="Kaster A.-K."/>
            <person name="Ovreas L."/>
            <person name="Rohde M."/>
            <person name="Galperin M.Y."/>
            <person name="Jogler C."/>
        </authorList>
    </citation>
    <scope>NUCLEOTIDE SEQUENCE [LARGE SCALE GENOMIC DNA]</scope>
    <source>
        <strain evidence="9 10">Mal4</strain>
    </source>
</reference>
<dbReference type="Pfam" id="PF13531">
    <property type="entry name" value="SBP_bac_11"/>
    <property type="match status" value="1"/>
</dbReference>
<evidence type="ECO:0000256" key="7">
    <source>
        <dbReference type="PROSITE-ProRule" id="PRU10141"/>
    </source>
</evidence>
<evidence type="ECO:0000256" key="6">
    <source>
        <dbReference type="ARBA" id="ARBA00022840"/>
    </source>
</evidence>
<keyword evidence="10" id="KW-1185">Reference proteome</keyword>
<keyword evidence="4 7" id="KW-0547">Nucleotide-binding</keyword>
<name>A0A517Z147_9PLAN</name>
<dbReference type="EMBL" id="CP036275">
    <property type="protein sequence ID" value="QDU36207.1"/>
    <property type="molecule type" value="Genomic_DNA"/>
</dbReference>
<dbReference type="InterPro" id="IPR000719">
    <property type="entry name" value="Prot_kinase_dom"/>
</dbReference>
<dbReference type="InterPro" id="IPR011009">
    <property type="entry name" value="Kinase-like_dom_sf"/>
</dbReference>
<evidence type="ECO:0000313" key="9">
    <source>
        <dbReference type="EMBL" id="QDU36207.1"/>
    </source>
</evidence>